<dbReference type="OrthoDB" id="371733at2759"/>
<comment type="caution">
    <text evidence="2">The sequence shown here is derived from an EMBL/GenBank/DDBJ whole genome shotgun (WGS) entry which is preliminary data.</text>
</comment>
<feature type="non-terminal residue" evidence="2">
    <location>
        <position position="1"/>
    </location>
</feature>
<dbReference type="Proteomes" id="UP000649617">
    <property type="component" value="Unassembled WGS sequence"/>
</dbReference>
<dbReference type="EMBL" id="CAJNIZ010003007">
    <property type="protein sequence ID" value="CAE7217431.1"/>
    <property type="molecule type" value="Genomic_DNA"/>
</dbReference>
<sequence>MRSSCCGSLCKGVLVSTIFSGLSLTGAQTCQPLCSFDAQYTQSCQISRWYSASLLQRLRGDSVWGEIAAQGLTCESLNGSACENATLCRISGAGCATDRAWIARKLASPVWQGGAGLGAQKCGECIELQSEADCAGYNGTAGCLWDPGRASCGIPPATVLALLRQEFRDELVRVALRRDRCASLASQDLCKGSCLWDAAGMKCNLQPLEALLAVIDEDCPLRSVLSAGSACADLSESSCLALGL</sequence>
<evidence type="ECO:0000313" key="3">
    <source>
        <dbReference type="Proteomes" id="UP000649617"/>
    </source>
</evidence>
<keyword evidence="1" id="KW-0732">Signal</keyword>
<gene>
    <name evidence="2" type="primary">GRC3</name>
    <name evidence="2" type="ORF">SPIL2461_LOCUS2688</name>
</gene>
<feature type="signal peptide" evidence="1">
    <location>
        <begin position="1"/>
        <end position="27"/>
    </location>
</feature>
<name>A0A812K5S3_SYMPI</name>
<dbReference type="AlphaFoldDB" id="A0A812K5S3"/>
<feature type="chain" id="PRO_5033027696" evidence="1">
    <location>
        <begin position="28"/>
        <end position="244"/>
    </location>
</feature>
<organism evidence="2 3">
    <name type="scientific">Symbiodinium pilosum</name>
    <name type="common">Dinoflagellate</name>
    <dbReference type="NCBI Taxonomy" id="2952"/>
    <lineage>
        <taxon>Eukaryota</taxon>
        <taxon>Sar</taxon>
        <taxon>Alveolata</taxon>
        <taxon>Dinophyceae</taxon>
        <taxon>Suessiales</taxon>
        <taxon>Symbiodiniaceae</taxon>
        <taxon>Symbiodinium</taxon>
    </lineage>
</organism>
<reference evidence="2" key="1">
    <citation type="submission" date="2021-02" db="EMBL/GenBank/DDBJ databases">
        <authorList>
            <person name="Dougan E. K."/>
            <person name="Rhodes N."/>
            <person name="Thang M."/>
            <person name="Chan C."/>
        </authorList>
    </citation>
    <scope>NUCLEOTIDE SEQUENCE</scope>
</reference>
<protein>
    <submittedName>
        <fullName evidence="2">GRC3 protein</fullName>
    </submittedName>
</protein>
<proteinExistence type="predicted"/>
<evidence type="ECO:0000313" key="2">
    <source>
        <dbReference type="EMBL" id="CAE7217431.1"/>
    </source>
</evidence>
<keyword evidence="3" id="KW-1185">Reference proteome</keyword>
<accession>A0A812K5S3</accession>
<evidence type="ECO:0000256" key="1">
    <source>
        <dbReference type="SAM" id="SignalP"/>
    </source>
</evidence>